<evidence type="ECO:0000256" key="2">
    <source>
        <dbReference type="SAM" id="MobiDB-lite"/>
    </source>
</evidence>
<dbReference type="RefSeq" id="WP_173086452.1">
    <property type="nucleotide sequence ID" value="NZ_BLTE01000017.1"/>
</dbReference>
<evidence type="ECO:0000256" key="1">
    <source>
        <dbReference type="SAM" id="Coils"/>
    </source>
</evidence>
<sequence>MRLGNVTVGVAADYGQLEQDFRDGKERFAKHGQDLAQAVGDGFTAAKSKAKQAGQDMAQALGEGLAKARDYLTDMERETEEFLSRNKGKIALAAAATAGYWAYSNPDEARRYYSQMSEAASQAAGRISSGFEAAYGSLTRQGQDMAANFKAAMGDMGRSVAQAAGDISGGFGQAGQEAAKYFVQEFLRGASDVFLKLGQQAVTTAADLGAMSGVTGQSVEELSVLKRYADDTGQSLESMAARFRALTEATTGQSDAARLAREQLAAVGIDVRDSQGNLKNAGQLWVELADATRSWSAAGEDAGKRLGVLQNIIGSVDKETLALLNEGGGANQTRLEEARRIGTIYTKEMADNMRRIQSERRAEAAEEKAWAERKAMLWAQLGADLNALAHQVEWGQTTFVEAVTTAWDRVGTFVGDWIEMLKGYYQGFLTFTRDTLAQFGESMVPAWLENAVRNGPGPKGVVPALSGRTPDGTPLPNATPPGSIKPPSPLAPPPGGKSGGDSGLDLKKHIDSLSGAALSEQAALLGDKYGSRDLAAWKDYANEINELTKKLQAYEGANKEALERAGWYWATYRLGIKLAGNEIEHARDVLGSYGASQAKLGDLLGDPSHAVEGKLKQLSVNFAKEYDAIAGDARRSEEEKGREIATLHRRAAEERFQIENAALGDLARLDEGYIARKMQGIDATLDYLRKRGVDESAIRAVEARKLDELNKQALEARIGTEESFGAYLADRVALNSGLYRSAQGQIVETWRQTADAVTKGIGGVADAVNWTFGQIGGDALTGKLKEAGNYVQQFLAQLKQAFSSFFTDLLKIGTDKYLFRPALEALFGTGGSGSRSGAYGLVNGDTVSAVESAAGSAGLLGAFTGALGAQRITSSLPTSNAISLLLGEDVSARMGLRGFGVPAASFGAGTPSAVIAGAGGASGATVPGVSLDSFAASSGMRMVALDGVTYAVARDGSMTAVGQASGRATVQGRQSGSSGNFLGDLIKGSLGKESGWVQSLNQWGYDNFGLGSLVSGYSSSAVSSASTAFSSGMAGSDMTGYQALMAGDRAAVSSLNSSGLTTSVTGGLGTAASGALMGAGLGYGVSSLIYPNGTGTVGGTVGGALGGAAGAIAGTSSMLAGTALGSVAGPVGAVLGGVVGSLLTGSTTSETSLTGETGATVTVTAPLSSVLSGWASNRTTTSGLFGSSETTHNKQWTSLDPALAKAWNTAWTRDSSNVRSRAQDLGMDLSSWSTYSFPLSFDINSGVVAQASSNVATNMSQVVITANDLRDAFDDVARGGEDYYTELERISAAYAAGSIAADKAGTSLAALTGYLNVVYQGEWVSQASDIMGGLEDVTSAFSILQKYTMTTQEQWQASLEGYASKAAVAIAQLGEAGVTLENFWDRYEEAASGGLDPETFAKWANAADYMAQFSSTEQQAVQLVQAANQTRLSSLQAELTLINTQKVMVDGLLTSVSSAWSTFSGLADSLESTLQSLSWNTTLSGKSNRSVLSEMEAHYNRLLAKVQGEGPSSPTYSGDVSRLAGFASTYLSKYHDVYGSSATYYGVYESVTDTLESLEASTRSEADILLEQLEVQYDQVNAIQAEVDQLTLANANLTILAGSIQTAGQAIASALSALGVDSSYTDPIVAAVATADAAIAASASDGPPASSGAQEAAWTAEDALNLYNALNQSMYGTPSASPWLGEFAGGGSVTGPGSFLVGERGLPEIVTIGAGSTAHVRSNRDVRQAVGMDSDAMIGVSRAGFTAIVQELRELRAMNVRTASALERLASRVQ</sequence>
<protein>
    <submittedName>
        <fullName evidence="3">Uncharacterized protein</fullName>
    </submittedName>
</protein>
<keyword evidence="1" id="KW-0175">Coiled coil</keyword>
<dbReference type="PANTHER" id="PTHR47372:SF11">
    <property type="entry name" value="RE19971P"/>
    <property type="match status" value="1"/>
</dbReference>
<accession>A0A6V8LSI7</accession>
<feature type="region of interest" description="Disordered" evidence="2">
    <location>
        <begin position="458"/>
        <end position="504"/>
    </location>
</feature>
<comment type="caution">
    <text evidence="3">The sequence shown here is derived from an EMBL/GenBank/DDBJ whole genome shotgun (WGS) entry which is preliminary data.</text>
</comment>
<dbReference type="Proteomes" id="UP000494245">
    <property type="component" value="Unassembled WGS sequence"/>
</dbReference>
<evidence type="ECO:0000313" key="3">
    <source>
        <dbReference type="EMBL" id="GFK95442.1"/>
    </source>
</evidence>
<name>A0A6V8LSI7_9BACT</name>
<evidence type="ECO:0000313" key="4">
    <source>
        <dbReference type="Proteomes" id="UP000494245"/>
    </source>
</evidence>
<dbReference type="PANTHER" id="PTHR47372">
    <property type="entry name" value="DAUER UP-REGULATED-RELATED"/>
    <property type="match status" value="1"/>
</dbReference>
<reference evidence="3 4" key="2">
    <citation type="submission" date="2020-05" db="EMBL/GenBank/DDBJ databases">
        <title>Draft genome sequence of Desulfovibrio sp. strainFSS-1.</title>
        <authorList>
            <person name="Shimoshige H."/>
            <person name="Kobayashi H."/>
            <person name="Maekawa T."/>
        </authorList>
    </citation>
    <scope>NUCLEOTIDE SEQUENCE [LARGE SCALE GENOMIC DNA]</scope>
    <source>
        <strain evidence="3 4">SIID29052-01</strain>
    </source>
</reference>
<feature type="compositionally biased region" description="Pro residues" evidence="2">
    <location>
        <begin position="477"/>
        <end position="495"/>
    </location>
</feature>
<proteinExistence type="predicted"/>
<reference evidence="3 4" key="1">
    <citation type="submission" date="2020-04" db="EMBL/GenBank/DDBJ databases">
        <authorList>
            <consortium name="Desulfovibrio sp. FSS-1 genome sequencing consortium"/>
            <person name="Shimoshige H."/>
            <person name="Kobayashi H."/>
            <person name="Maekawa T."/>
        </authorList>
    </citation>
    <scope>NUCLEOTIDE SEQUENCE [LARGE SCALE GENOMIC DNA]</scope>
    <source>
        <strain evidence="3 4">SIID29052-01</strain>
    </source>
</reference>
<feature type="coiled-coil region" evidence="1">
    <location>
        <begin position="537"/>
        <end position="564"/>
    </location>
</feature>
<keyword evidence="4" id="KW-1185">Reference proteome</keyword>
<gene>
    <name evidence="3" type="ORF">NNJEOMEG_03305</name>
</gene>
<organism evidence="3 4">
    <name type="scientific">Fundidesulfovibrio magnetotacticus</name>
    <dbReference type="NCBI Taxonomy" id="2730080"/>
    <lineage>
        <taxon>Bacteria</taxon>
        <taxon>Pseudomonadati</taxon>
        <taxon>Thermodesulfobacteriota</taxon>
        <taxon>Desulfovibrionia</taxon>
        <taxon>Desulfovibrionales</taxon>
        <taxon>Desulfovibrionaceae</taxon>
        <taxon>Fundidesulfovibrio</taxon>
    </lineage>
</organism>
<dbReference type="EMBL" id="BLTE01000017">
    <property type="protein sequence ID" value="GFK95442.1"/>
    <property type="molecule type" value="Genomic_DNA"/>
</dbReference>